<dbReference type="SUPFAM" id="SSF56436">
    <property type="entry name" value="C-type lectin-like"/>
    <property type="match status" value="1"/>
</dbReference>
<gene>
    <name evidence="2" type="ORF">FHS16_000400</name>
</gene>
<organism evidence="2 3">
    <name type="scientific">Paenibacillus endophyticus</name>
    <dbReference type="NCBI Taxonomy" id="1294268"/>
    <lineage>
        <taxon>Bacteria</taxon>
        <taxon>Bacillati</taxon>
        <taxon>Bacillota</taxon>
        <taxon>Bacilli</taxon>
        <taxon>Bacillales</taxon>
        <taxon>Paenibacillaceae</taxon>
        <taxon>Paenibacillus</taxon>
    </lineage>
</organism>
<dbReference type="InterPro" id="IPR016187">
    <property type="entry name" value="CTDL_fold"/>
</dbReference>
<dbReference type="Pfam" id="PF03781">
    <property type="entry name" value="FGE-sulfatase"/>
    <property type="match status" value="1"/>
</dbReference>
<evidence type="ECO:0000259" key="1">
    <source>
        <dbReference type="Pfam" id="PF03781"/>
    </source>
</evidence>
<dbReference type="PANTHER" id="PTHR23150:SF19">
    <property type="entry name" value="FORMYLGLYCINE-GENERATING ENZYME"/>
    <property type="match status" value="1"/>
</dbReference>
<sequence>MDHLKTCCAANRQLVDVERIETVELLTPKGLSAAVAGSGLNLDMVVIPAGSFDMGTTANEGFPSDGEGPVRSVELDSFRMSTCAVTNAQFQAFVKATGYRTEAEQFG</sequence>
<dbReference type="InterPro" id="IPR042095">
    <property type="entry name" value="SUMF_sf"/>
</dbReference>
<evidence type="ECO:0000313" key="2">
    <source>
        <dbReference type="EMBL" id="MBB3150368.1"/>
    </source>
</evidence>
<dbReference type="PANTHER" id="PTHR23150">
    <property type="entry name" value="SULFATASE MODIFYING FACTOR 1, 2"/>
    <property type="match status" value="1"/>
</dbReference>
<name>A0A7W5G8K8_9BACL</name>
<accession>A0A7W5G8K8</accession>
<dbReference type="Gene3D" id="3.90.1580.10">
    <property type="entry name" value="paralog of FGE (formylglycine-generating enzyme)"/>
    <property type="match status" value="1"/>
</dbReference>
<keyword evidence="3" id="KW-1185">Reference proteome</keyword>
<dbReference type="AlphaFoldDB" id="A0A7W5G8K8"/>
<dbReference type="Proteomes" id="UP000518605">
    <property type="component" value="Unassembled WGS sequence"/>
</dbReference>
<dbReference type="GO" id="GO:0120147">
    <property type="term" value="F:formylglycine-generating oxidase activity"/>
    <property type="evidence" value="ECO:0007669"/>
    <property type="project" value="TreeGrafter"/>
</dbReference>
<feature type="domain" description="Sulfatase-modifying factor enzyme-like" evidence="1">
    <location>
        <begin position="43"/>
        <end position="102"/>
    </location>
</feature>
<dbReference type="InterPro" id="IPR005532">
    <property type="entry name" value="SUMF_dom"/>
</dbReference>
<dbReference type="InterPro" id="IPR051043">
    <property type="entry name" value="Sulfatase_Mod_Factor_Kinase"/>
</dbReference>
<reference evidence="2 3" key="1">
    <citation type="submission" date="2020-08" db="EMBL/GenBank/DDBJ databases">
        <title>Genomic Encyclopedia of Type Strains, Phase III (KMG-III): the genomes of soil and plant-associated and newly described type strains.</title>
        <authorList>
            <person name="Whitman W."/>
        </authorList>
    </citation>
    <scope>NUCLEOTIDE SEQUENCE [LARGE SCALE GENOMIC DNA]</scope>
    <source>
        <strain evidence="2 3">CECT 8234</strain>
    </source>
</reference>
<evidence type="ECO:0000313" key="3">
    <source>
        <dbReference type="Proteomes" id="UP000518605"/>
    </source>
</evidence>
<dbReference type="EMBL" id="JACHXW010000001">
    <property type="protein sequence ID" value="MBB3150368.1"/>
    <property type="molecule type" value="Genomic_DNA"/>
</dbReference>
<proteinExistence type="predicted"/>
<protein>
    <submittedName>
        <fullName evidence="2">Formylglycine-generating enzyme required for sulfatase activity</fullName>
    </submittedName>
</protein>
<comment type="caution">
    <text evidence="2">The sequence shown here is derived from an EMBL/GenBank/DDBJ whole genome shotgun (WGS) entry which is preliminary data.</text>
</comment>